<dbReference type="EMBL" id="BJWL01000017">
    <property type="protein sequence ID" value="GFZ04500.1"/>
    <property type="molecule type" value="Genomic_DNA"/>
</dbReference>
<dbReference type="AlphaFoldDB" id="A0A7J0G134"/>
<dbReference type="Proteomes" id="UP000585474">
    <property type="component" value="Unassembled WGS sequence"/>
</dbReference>
<sequence>MKRDDGILAIMMNTSGFGFSERGHKIEVANEDIQDKFLKTDKNAKGNTRKGVAILQRLGYGRVFGKHMATGEFAIDIEELGHEADEAARNAANANTQADAALGTPCISTKKQKKRKTYPTDDVALGLENMAKMLRMLGEECIASERKWMICGKRTSFDVSYKIANDPLKVDFFFSLPESASSIGFNAQCYSLPVFWSCCISKGNVLRNESGARYSFWNPPPWLLLPDMTVLSMPSPMSARGSFTMKLPFARVMPLGFLATVAFRPSSGAKTLFELAIKRQLGDSAYLSSPRAVP</sequence>
<accession>A0A7J0G134</accession>
<evidence type="ECO:0000313" key="2">
    <source>
        <dbReference type="Proteomes" id="UP000585474"/>
    </source>
</evidence>
<evidence type="ECO:0000313" key="1">
    <source>
        <dbReference type="EMBL" id="GFZ04500.1"/>
    </source>
</evidence>
<proteinExistence type="predicted"/>
<reference evidence="1 2" key="1">
    <citation type="submission" date="2019-07" db="EMBL/GenBank/DDBJ databases">
        <title>De Novo Assembly of kiwifruit Actinidia rufa.</title>
        <authorList>
            <person name="Sugita-Konishi S."/>
            <person name="Sato K."/>
            <person name="Mori E."/>
            <person name="Abe Y."/>
            <person name="Kisaki G."/>
            <person name="Hamano K."/>
            <person name="Suezawa K."/>
            <person name="Otani M."/>
            <person name="Fukuda T."/>
            <person name="Manabe T."/>
            <person name="Gomi K."/>
            <person name="Tabuchi M."/>
            <person name="Akimitsu K."/>
            <person name="Kataoka I."/>
        </authorList>
    </citation>
    <scope>NUCLEOTIDE SEQUENCE [LARGE SCALE GENOMIC DNA]</scope>
    <source>
        <strain evidence="2">cv. Fuchu</strain>
    </source>
</reference>
<name>A0A7J0G134_9ERIC</name>
<keyword evidence="2" id="KW-1185">Reference proteome</keyword>
<comment type="caution">
    <text evidence="1">The sequence shown here is derived from an EMBL/GenBank/DDBJ whole genome shotgun (WGS) entry which is preliminary data.</text>
</comment>
<gene>
    <name evidence="1" type="ORF">Acr_17g0000720</name>
</gene>
<organism evidence="1 2">
    <name type="scientific">Actinidia rufa</name>
    <dbReference type="NCBI Taxonomy" id="165716"/>
    <lineage>
        <taxon>Eukaryota</taxon>
        <taxon>Viridiplantae</taxon>
        <taxon>Streptophyta</taxon>
        <taxon>Embryophyta</taxon>
        <taxon>Tracheophyta</taxon>
        <taxon>Spermatophyta</taxon>
        <taxon>Magnoliopsida</taxon>
        <taxon>eudicotyledons</taxon>
        <taxon>Gunneridae</taxon>
        <taxon>Pentapetalae</taxon>
        <taxon>asterids</taxon>
        <taxon>Ericales</taxon>
        <taxon>Actinidiaceae</taxon>
        <taxon>Actinidia</taxon>
    </lineage>
</organism>
<protein>
    <submittedName>
        <fullName evidence="1">Uncharacterized protein</fullName>
    </submittedName>
</protein>